<feature type="non-terminal residue" evidence="1">
    <location>
        <position position="1"/>
    </location>
</feature>
<keyword evidence="2" id="KW-1185">Reference proteome</keyword>
<organism evidence="1 2">
    <name type="scientific">Homarus americanus</name>
    <name type="common">American lobster</name>
    <dbReference type="NCBI Taxonomy" id="6706"/>
    <lineage>
        <taxon>Eukaryota</taxon>
        <taxon>Metazoa</taxon>
        <taxon>Ecdysozoa</taxon>
        <taxon>Arthropoda</taxon>
        <taxon>Crustacea</taxon>
        <taxon>Multicrustacea</taxon>
        <taxon>Malacostraca</taxon>
        <taxon>Eumalacostraca</taxon>
        <taxon>Eucarida</taxon>
        <taxon>Decapoda</taxon>
        <taxon>Pleocyemata</taxon>
        <taxon>Astacidea</taxon>
        <taxon>Nephropoidea</taxon>
        <taxon>Nephropidae</taxon>
        <taxon>Homarus</taxon>
    </lineage>
</organism>
<dbReference type="PANTHER" id="PTHR15437:SF7">
    <property type="entry name" value="TRANSCRIPTION TERMINATION FACTOR 5, MITOCHONDRIAL"/>
    <property type="match status" value="1"/>
</dbReference>
<protein>
    <submittedName>
        <fullName evidence="1">Transcription termination factor 5-like</fullName>
    </submittedName>
</protein>
<dbReference type="PANTHER" id="PTHR15437">
    <property type="entry name" value="TRANSCRIPTION TERMINATION FACTOR, MITOCHONDRIAL"/>
    <property type="match status" value="1"/>
</dbReference>
<dbReference type="AlphaFoldDB" id="A0A8J5K5Z5"/>
<dbReference type="Proteomes" id="UP000747542">
    <property type="component" value="Unassembled WGS sequence"/>
</dbReference>
<evidence type="ECO:0000313" key="1">
    <source>
        <dbReference type="EMBL" id="KAG7167233.1"/>
    </source>
</evidence>
<accession>A0A8J5K5Z5</accession>
<dbReference type="EMBL" id="JAHLQT010021820">
    <property type="protein sequence ID" value="KAG7167233.1"/>
    <property type="molecule type" value="Genomic_DNA"/>
</dbReference>
<evidence type="ECO:0000313" key="2">
    <source>
        <dbReference type="Proteomes" id="UP000747542"/>
    </source>
</evidence>
<dbReference type="InterPro" id="IPR003690">
    <property type="entry name" value="MTERF"/>
</dbReference>
<dbReference type="GO" id="GO:0006393">
    <property type="term" value="P:termination of mitochondrial transcription"/>
    <property type="evidence" value="ECO:0007669"/>
    <property type="project" value="TreeGrafter"/>
</dbReference>
<proteinExistence type="predicted"/>
<dbReference type="GO" id="GO:0005759">
    <property type="term" value="C:mitochondrial matrix"/>
    <property type="evidence" value="ECO:0007669"/>
    <property type="project" value="TreeGrafter"/>
</dbReference>
<sequence length="550" mass="63710">CPHTASVWCQVYTSNHTKYEMCAATVGIRVQSDTQLGGYYQLYLRMVQCYQQKSVWPYYLYPPYSISYLPSTEAVTPEQEVVLRYVQPTSQVTMLMNYFNISRNTVYRILKKEPRLKACDVYTLARNMTTFMENCLCPEEVKEFISLLYRCPLTMEHNIAILKELGLHNLTAYYYIQFNKLFKCKVSLMKSWRLLPEKYDPRESVLAAMGVPQELLLTVNLPQDINECTLSEVHRELSIVFLRWCLKCDQDNIGKLRRTYNLTKSMKLQQQVVHQLHHQWDIGTSKIIQNGFLLTCSPLNMALIEKEMRLIAGTDIKDLVSLTPRILTVPYHQLTQIDSILNKIGVTPESLKAVPRICTLHPDTLQQRFSLLQQIPEFAALRPHPRMLRLLCYYNKVTYRLDLLQQVKNTNVVPSLNTLSGSKSRFHKYITVGDLRENKRDVIICLGELLNEKSSVIRKCLHIQCWGQHTTVVSVRKNLSALLKEGFSKKQILSALDVVLYPPELLLDQLTQLPCRPQAQPFLNIKTDLNVLQLLLYFMEKNASCSLPRC</sequence>
<gene>
    <name evidence="1" type="primary">mTerf5-L</name>
    <name evidence="1" type="ORF">Hamer_G017143</name>
</gene>
<reference evidence="1" key="1">
    <citation type="journal article" date="2021" name="Sci. Adv.">
        <title>The American lobster genome reveals insights on longevity, neural, and immune adaptations.</title>
        <authorList>
            <person name="Polinski J.M."/>
            <person name="Zimin A.V."/>
            <person name="Clark K.F."/>
            <person name="Kohn A.B."/>
            <person name="Sadowski N."/>
            <person name="Timp W."/>
            <person name="Ptitsyn A."/>
            <person name="Khanna P."/>
            <person name="Romanova D.Y."/>
            <person name="Williams P."/>
            <person name="Greenwood S.J."/>
            <person name="Moroz L.L."/>
            <person name="Walt D.R."/>
            <person name="Bodnar A.G."/>
        </authorList>
    </citation>
    <scope>NUCLEOTIDE SEQUENCE</scope>
    <source>
        <strain evidence="1">GMGI-L3</strain>
    </source>
</reference>
<dbReference type="GO" id="GO:0003676">
    <property type="term" value="F:nucleic acid binding"/>
    <property type="evidence" value="ECO:0007669"/>
    <property type="project" value="InterPro"/>
</dbReference>
<comment type="caution">
    <text evidence="1">The sequence shown here is derived from an EMBL/GenBank/DDBJ whole genome shotgun (WGS) entry which is preliminary data.</text>
</comment>
<name>A0A8J5K5Z5_HOMAM</name>